<keyword evidence="9" id="KW-0378">Hydrolase</keyword>
<evidence type="ECO:0000256" key="10">
    <source>
        <dbReference type="ARBA" id="ARBA00023242"/>
    </source>
</evidence>
<evidence type="ECO:0000256" key="2">
    <source>
        <dbReference type="ARBA" id="ARBA00004123"/>
    </source>
</evidence>
<comment type="similarity">
    <text evidence="4">Belongs to the HARBI1 family.</text>
</comment>
<keyword evidence="7" id="KW-0540">Nuclease</keyword>
<keyword evidence="15" id="KW-1185">Reference proteome</keyword>
<evidence type="ECO:0000313" key="14">
    <source>
        <dbReference type="EMBL" id="KAB0805394.1"/>
    </source>
</evidence>
<dbReference type="PANTHER" id="PTHR22930">
    <property type="match status" value="1"/>
</dbReference>
<reference evidence="14 15" key="1">
    <citation type="journal article" date="2018" name="Elife">
        <title>Firefly genomes illuminate parallel origins of bioluminescence in beetles.</title>
        <authorList>
            <person name="Fallon T.R."/>
            <person name="Lower S.E."/>
            <person name="Chang C.H."/>
            <person name="Bessho-Uehara M."/>
            <person name="Martin G.J."/>
            <person name="Bewick A.J."/>
            <person name="Behringer M."/>
            <person name="Debat H.J."/>
            <person name="Wong I."/>
            <person name="Day J.C."/>
            <person name="Suvorov A."/>
            <person name="Silva C.J."/>
            <person name="Stanger-Hall K.F."/>
            <person name="Hall D.W."/>
            <person name="Schmitz R.J."/>
            <person name="Nelson D.R."/>
            <person name="Lewis S.M."/>
            <person name="Shigenobu S."/>
            <person name="Bybee S.M."/>
            <person name="Larracuente A.M."/>
            <person name="Oba Y."/>
            <person name="Weng J.K."/>
        </authorList>
    </citation>
    <scope>NUCLEOTIDE SEQUENCE [LARGE SCALE GENOMIC DNA]</scope>
    <source>
        <strain evidence="14">1611_PpyrPB1</strain>
        <tissue evidence="14">Whole body</tissue>
    </source>
</reference>
<evidence type="ECO:0000256" key="9">
    <source>
        <dbReference type="ARBA" id="ARBA00022801"/>
    </source>
</evidence>
<dbReference type="GO" id="GO:0016787">
    <property type="term" value="F:hydrolase activity"/>
    <property type="evidence" value="ECO:0007669"/>
    <property type="project" value="UniProtKB-KW"/>
</dbReference>
<dbReference type="GO" id="GO:0005634">
    <property type="term" value="C:nucleus"/>
    <property type="evidence" value="ECO:0007669"/>
    <property type="project" value="UniProtKB-SubCell"/>
</dbReference>
<dbReference type="InterPro" id="IPR026103">
    <property type="entry name" value="HARBI1_animal"/>
</dbReference>
<dbReference type="InterPro" id="IPR027806">
    <property type="entry name" value="HARBI1_dom"/>
</dbReference>
<accession>A0A5N4B759</accession>
<comment type="subcellular location">
    <subcellularLocation>
        <location evidence="3">Cytoplasm</location>
    </subcellularLocation>
    <subcellularLocation>
        <location evidence="2">Nucleus</location>
    </subcellularLocation>
</comment>
<evidence type="ECO:0000259" key="13">
    <source>
        <dbReference type="Pfam" id="PF13359"/>
    </source>
</evidence>
<dbReference type="EMBL" id="VVIM01000001">
    <property type="protein sequence ID" value="KAB0805394.1"/>
    <property type="molecule type" value="Genomic_DNA"/>
</dbReference>
<keyword evidence="6" id="KW-0963">Cytoplasm</keyword>
<dbReference type="Pfam" id="PF13359">
    <property type="entry name" value="DDE_Tnp_4"/>
    <property type="match status" value="1"/>
</dbReference>
<dbReference type="GO" id="GO:0004518">
    <property type="term" value="F:nuclease activity"/>
    <property type="evidence" value="ECO:0007669"/>
    <property type="project" value="UniProtKB-KW"/>
</dbReference>
<comment type="function">
    <text evidence="12">Transposase-derived protein that may have nuclease activity. Does not have transposase activity.</text>
</comment>
<dbReference type="PANTHER" id="PTHR22930:SF85">
    <property type="entry name" value="GH03217P-RELATED"/>
    <property type="match status" value="1"/>
</dbReference>
<dbReference type="GO" id="GO:0046872">
    <property type="term" value="F:metal ion binding"/>
    <property type="evidence" value="ECO:0007669"/>
    <property type="project" value="UniProtKB-KW"/>
</dbReference>
<dbReference type="InParanoid" id="A0A5N4B759"/>
<comment type="caution">
    <text evidence="14">The sequence shown here is derived from an EMBL/GenBank/DDBJ whole genome shotgun (WGS) entry which is preliminary data.</text>
</comment>
<evidence type="ECO:0000256" key="5">
    <source>
        <dbReference type="ARBA" id="ARBA00015519"/>
    </source>
</evidence>
<evidence type="ECO:0000256" key="11">
    <source>
        <dbReference type="ARBA" id="ARBA00030126"/>
    </source>
</evidence>
<keyword evidence="8" id="KW-0479">Metal-binding</keyword>
<organism evidence="14 15">
    <name type="scientific">Photinus pyralis</name>
    <name type="common">Common eastern firefly</name>
    <name type="synonym">Lampyris pyralis</name>
    <dbReference type="NCBI Taxonomy" id="7054"/>
    <lineage>
        <taxon>Eukaryota</taxon>
        <taxon>Metazoa</taxon>
        <taxon>Ecdysozoa</taxon>
        <taxon>Arthropoda</taxon>
        <taxon>Hexapoda</taxon>
        <taxon>Insecta</taxon>
        <taxon>Pterygota</taxon>
        <taxon>Neoptera</taxon>
        <taxon>Endopterygota</taxon>
        <taxon>Coleoptera</taxon>
        <taxon>Polyphaga</taxon>
        <taxon>Elateriformia</taxon>
        <taxon>Elateroidea</taxon>
        <taxon>Lampyridae</taxon>
        <taxon>Lampyrinae</taxon>
        <taxon>Photinus</taxon>
    </lineage>
</organism>
<dbReference type="AlphaFoldDB" id="A0A5N4B759"/>
<evidence type="ECO:0000313" key="15">
    <source>
        <dbReference type="Proteomes" id="UP000327044"/>
    </source>
</evidence>
<evidence type="ECO:0000256" key="3">
    <source>
        <dbReference type="ARBA" id="ARBA00004496"/>
    </source>
</evidence>
<name>A0A5N4B759_PHOPY</name>
<protein>
    <recommendedName>
        <fullName evidence="5">Putative nuclease HARBI1</fullName>
    </recommendedName>
    <alternativeName>
        <fullName evidence="11">Harbinger transposase-derived nuclease</fullName>
    </alternativeName>
</protein>
<feature type="domain" description="DDE Tnp4" evidence="13">
    <location>
        <begin position="107"/>
        <end position="205"/>
    </location>
</feature>
<dbReference type="PRINTS" id="PR02086">
    <property type="entry name" value="PUTNUCHARBI1"/>
</dbReference>
<comment type="cofactor">
    <cofactor evidence="1">
        <name>a divalent metal cation</name>
        <dbReference type="ChEBI" id="CHEBI:60240"/>
    </cofactor>
</comment>
<evidence type="ECO:0000256" key="12">
    <source>
        <dbReference type="ARBA" id="ARBA00045850"/>
    </source>
</evidence>
<gene>
    <name evidence="14" type="ORF">PPYR_02364</name>
</gene>
<proteinExistence type="inferred from homology"/>
<evidence type="ECO:0000256" key="4">
    <source>
        <dbReference type="ARBA" id="ARBA00006958"/>
    </source>
</evidence>
<keyword evidence="10" id="KW-0539">Nucleus</keyword>
<evidence type="ECO:0000256" key="1">
    <source>
        <dbReference type="ARBA" id="ARBA00001968"/>
    </source>
</evidence>
<evidence type="ECO:0000256" key="8">
    <source>
        <dbReference type="ARBA" id="ARBA00022723"/>
    </source>
</evidence>
<sequence>MSKSTFEYLVNIIRGDLIRKVNGCPTIPAEKQLMIALWKMATSDSYRSVCDRFNVGKATGLRAVRRVTYSLHKRAARWIQWPVGDRAITVMQQFEASSGFPRVIGAIDGTHIRIDAPQENAPDYVNRKHFHSIQLQLVCDSNMLITHCYTGHPGSVHDQRVFRLSDVANFVEDAEKFPMDSHLLGDAAYELHEHLLVPFRDNGHLDRTAKQI</sequence>
<dbReference type="Proteomes" id="UP000327044">
    <property type="component" value="Unassembled WGS sequence"/>
</dbReference>
<dbReference type="GO" id="GO:0005737">
    <property type="term" value="C:cytoplasm"/>
    <property type="evidence" value="ECO:0007669"/>
    <property type="project" value="UniProtKB-SubCell"/>
</dbReference>
<evidence type="ECO:0000256" key="7">
    <source>
        <dbReference type="ARBA" id="ARBA00022722"/>
    </source>
</evidence>
<evidence type="ECO:0000256" key="6">
    <source>
        <dbReference type="ARBA" id="ARBA00022490"/>
    </source>
</evidence>
<dbReference type="InterPro" id="IPR045249">
    <property type="entry name" value="HARBI1-like"/>
</dbReference>